<name>A0A420XQR1_9ACTN</name>
<dbReference type="AlphaFoldDB" id="A0A420XQR1"/>
<dbReference type="SUPFAM" id="SSF63829">
    <property type="entry name" value="Calcium-dependent phosphotriesterase"/>
    <property type="match status" value="1"/>
</dbReference>
<accession>A0A420XQR1</accession>
<sequence length="361" mass="36782">MRRSTIAVSMLAAAGLAVAPLAAPASAAPSGAVGTIVSTGLEGPRQLFFDGANAYVADSDDGQVRTLTADGKSQAVLSRLGSTQGVAVVGGSVLAAVGAAEPDEHATKLPPRGLSATVVSFAFPTRKLLSDPQRFELRHNPDGQQQFNAKGVPLDALSNPYYLLPDPHGYVLLADAGGNDILRINSRGATSLFAALPLITAGKCKTVPNNDKKHVGCDPVPTGMAWGPDGSLYVSALGSEVEGAVFQLDGRTGAVLRTWTGFGEGLTGVAVADDGTIYASELLHGAPEGNPPKGFDPSTVGRIVKVSTTGAMSYAPVPMPAGIVWHDGALYSTAWSIAGMVGMAHAGQVLKVNPSAFVAAS</sequence>
<dbReference type="InterPro" id="IPR015943">
    <property type="entry name" value="WD40/YVTN_repeat-like_dom_sf"/>
</dbReference>
<evidence type="ECO:0000256" key="1">
    <source>
        <dbReference type="SAM" id="SignalP"/>
    </source>
</evidence>
<dbReference type="InParanoid" id="A0A420XQR1"/>
<keyword evidence="3" id="KW-1185">Reference proteome</keyword>
<dbReference type="Gene3D" id="2.120.10.30">
    <property type="entry name" value="TolB, C-terminal domain"/>
    <property type="match status" value="1"/>
</dbReference>
<dbReference type="InterPro" id="IPR011042">
    <property type="entry name" value="6-blade_b-propeller_TolB-like"/>
</dbReference>
<feature type="signal peptide" evidence="1">
    <location>
        <begin position="1"/>
        <end position="27"/>
    </location>
</feature>
<dbReference type="Proteomes" id="UP000281955">
    <property type="component" value="Unassembled WGS sequence"/>
</dbReference>
<dbReference type="OrthoDB" id="928769at2"/>
<keyword evidence="1" id="KW-0732">Signal</keyword>
<organism evidence="2 3">
    <name type="scientific">Motilibacter peucedani</name>
    <dbReference type="NCBI Taxonomy" id="598650"/>
    <lineage>
        <taxon>Bacteria</taxon>
        <taxon>Bacillati</taxon>
        <taxon>Actinomycetota</taxon>
        <taxon>Actinomycetes</taxon>
        <taxon>Motilibacterales</taxon>
        <taxon>Motilibacteraceae</taxon>
        <taxon>Motilibacter</taxon>
    </lineage>
</organism>
<dbReference type="InterPro" id="IPR048031">
    <property type="entry name" value="ScyD/ScyE-like"/>
</dbReference>
<dbReference type="RefSeq" id="WP_121193302.1">
    <property type="nucleotide sequence ID" value="NZ_RBWV01000011.1"/>
</dbReference>
<dbReference type="Gene3D" id="2.130.10.10">
    <property type="entry name" value="YVTN repeat-like/Quinoprotein amine dehydrogenase"/>
    <property type="match status" value="1"/>
</dbReference>
<reference evidence="2 3" key="1">
    <citation type="submission" date="2018-10" db="EMBL/GenBank/DDBJ databases">
        <title>Genomic Encyclopedia of Archaeal and Bacterial Type Strains, Phase II (KMG-II): from individual species to whole genera.</title>
        <authorList>
            <person name="Goeker M."/>
        </authorList>
    </citation>
    <scope>NUCLEOTIDE SEQUENCE [LARGE SCALE GENOMIC DNA]</scope>
    <source>
        <strain evidence="2 3">RP-AC37</strain>
    </source>
</reference>
<feature type="chain" id="PRO_5019072728" description="ScyD/ScyE family protein" evidence="1">
    <location>
        <begin position="28"/>
        <end position="361"/>
    </location>
</feature>
<protein>
    <recommendedName>
        <fullName evidence="4">ScyD/ScyE family protein</fullName>
    </recommendedName>
</protein>
<dbReference type="NCBIfam" id="NF033206">
    <property type="entry name" value="ScyE_fam"/>
    <property type="match status" value="1"/>
</dbReference>
<proteinExistence type="predicted"/>
<evidence type="ECO:0008006" key="4">
    <source>
        <dbReference type="Google" id="ProtNLM"/>
    </source>
</evidence>
<comment type="caution">
    <text evidence="2">The sequence shown here is derived from an EMBL/GenBank/DDBJ whole genome shotgun (WGS) entry which is preliminary data.</text>
</comment>
<evidence type="ECO:0000313" key="2">
    <source>
        <dbReference type="EMBL" id="RKS75542.1"/>
    </source>
</evidence>
<gene>
    <name evidence="2" type="ORF">CLV35_2012</name>
</gene>
<evidence type="ECO:0000313" key="3">
    <source>
        <dbReference type="Proteomes" id="UP000281955"/>
    </source>
</evidence>
<dbReference type="EMBL" id="RBWV01000011">
    <property type="protein sequence ID" value="RKS75542.1"/>
    <property type="molecule type" value="Genomic_DNA"/>
</dbReference>